<sequence>MRIAVSQSCISSRSARSSYAIARYALISSDLPSPLPVIRQLHDSVMDRFTVFSIAFDISFRTRDRGGRRQPQLPLSESIKGEIHSSGMVRERCQKVPRRILDALTSKC</sequence>
<comment type="caution">
    <text evidence="1">The sequence shown here is derived from an EMBL/GenBank/DDBJ whole genome shotgun (WGS) entry which is preliminary data.</text>
</comment>
<evidence type="ECO:0000313" key="2">
    <source>
        <dbReference type="Proteomes" id="UP001431783"/>
    </source>
</evidence>
<dbReference type="AlphaFoldDB" id="A0AAW1TPY8"/>
<name>A0AAW1TPY8_9CUCU</name>
<organism evidence="1 2">
    <name type="scientific">Henosepilachna vigintioctopunctata</name>
    <dbReference type="NCBI Taxonomy" id="420089"/>
    <lineage>
        <taxon>Eukaryota</taxon>
        <taxon>Metazoa</taxon>
        <taxon>Ecdysozoa</taxon>
        <taxon>Arthropoda</taxon>
        <taxon>Hexapoda</taxon>
        <taxon>Insecta</taxon>
        <taxon>Pterygota</taxon>
        <taxon>Neoptera</taxon>
        <taxon>Endopterygota</taxon>
        <taxon>Coleoptera</taxon>
        <taxon>Polyphaga</taxon>
        <taxon>Cucujiformia</taxon>
        <taxon>Coccinelloidea</taxon>
        <taxon>Coccinellidae</taxon>
        <taxon>Epilachninae</taxon>
        <taxon>Epilachnini</taxon>
        <taxon>Henosepilachna</taxon>
    </lineage>
</organism>
<dbReference type="Proteomes" id="UP001431783">
    <property type="component" value="Unassembled WGS sequence"/>
</dbReference>
<evidence type="ECO:0000313" key="1">
    <source>
        <dbReference type="EMBL" id="KAK9873596.1"/>
    </source>
</evidence>
<keyword evidence="2" id="KW-1185">Reference proteome</keyword>
<dbReference type="EMBL" id="JARQZJ010000022">
    <property type="protein sequence ID" value="KAK9873596.1"/>
    <property type="molecule type" value="Genomic_DNA"/>
</dbReference>
<protein>
    <submittedName>
        <fullName evidence="1">Uncharacterized protein</fullName>
    </submittedName>
</protein>
<accession>A0AAW1TPY8</accession>
<gene>
    <name evidence="1" type="ORF">WA026_023153</name>
</gene>
<reference evidence="1 2" key="1">
    <citation type="submission" date="2023-03" db="EMBL/GenBank/DDBJ databases">
        <title>Genome insight into feeding habits of ladybird beetles.</title>
        <authorList>
            <person name="Li H.-S."/>
            <person name="Huang Y.-H."/>
            <person name="Pang H."/>
        </authorList>
    </citation>
    <scope>NUCLEOTIDE SEQUENCE [LARGE SCALE GENOMIC DNA]</scope>
    <source>
        <strain evidence="1">SYSU_2023b</strain>
        <tissue evidence="1">Whole body</tissue>
    </source>
</reference>
<proteinExistence type="predicted"/>